<dbReference type="InterPro" id="IPR023346">
    <property type="entry name" value="Lysozyme-like_dom_sf"/>
</dbReference>
<dbReference type="InterPro" id="IPR011990">
    <property type="entry name" value="TPR-like_helical_dom_sf"/>
</dbReference>
<organism evidence="3">
    <name type="scientific">Thermoanaerobaculum aquaticum</name>
    <dbReference type="NCBI Taxonomy" id="1312852"/>
    <lineage>
        <taxon>Bacteria</taxon>
        <taxon>Pseudomonadati</taxon>
        <taxon>Acidobacteriota</taxon>
        <taxon>Thermoanaerobaculia</taxon>
        <taxon>Thermoanaerobaculales</taxon>
        <taxon>Thermoanaerobaculaceae</taxon>
        <taxon>Thermoanaerobaculum</taxon>
    </lineage>
</organism>
<protein>
    <recommendedName>
        <fullName evidence="2">Transglycosylase SLT domain-containing protein</fullName>
    </recommendedName>
</protein>
<dbReference type="AlphaFoldDB" id="A0A7C2NCF4"/>
<accession>A0A7C2NCF4</accession>
<dbReference type="PANTHER" id="PTHR37423:SF2">
    <property type="entry name" value="MEMBRANE-BOUND LYTIC MUREIN TRANSGLYCOSYLASE C"/>
    <property type="match status" value="1"/>
</dbReference>
<dbReference type="Gene3D" id="1.25.40.10">
    <property type="entry name" value="Tetratricopeptide repeat domain"/>
    <property type="match status" value="1"/>
</dbReference>
<name>A0A7C2NCF4_9BACT</name>
<sequence length="479" mass="52278">MARALFQAGHWQEARKVLAKIPYQPSESFPLTFLRARTAYRLEAWEEAITWFAQAEQVTTNPEEKASCWLFAARAWEQLGREDCAEELYRQIVVLRPEAVEGWTGLLLLLARKDQGLPAVEALPQAPPRVRQELTPRLCAALVWHGKLASAQQLVAQSASSQPAFQLCRGVLALHLGKQEEAKKLLAQVLANPQAGRLRELVGLVIPWVAPGGSPPPTRNLEELAHLAVEGGVPTARRALLAALRQDPDSAPLFSGNLPPPALPPAVTGMLEAGFGQEVATLLPHLLPQNTPSELAWSVAFLAEAGNFREAARLSEKLRSQVGPIPAFLLPDELLVRMFPKAFTRLLPEAASPFSGLLLALARQESRFDHRALSPVGARGLWQLMPATLARLAPELAGSSGEEAHRLLALRHLQASAKRLGSDPLLLASAYNAGDAWVELWLGQDAAPHPLFALAVPYAETRSYLLAVTEGLFLFRHLE</sequence>
<evidence type="ECO:0000256" key="1">
    <source>
        <dbReference type="ARBA" id="ARBA00007734"/>
    </source>
</evidence>
<reference evidence="3" key="1">
    <citation type="journal article" date="2020" name="mSystems">
        <title>Genome- and Community-Level Interaction Insights into Carbon Utilization and Element Cycling Functions of Hydrothermarchaeota in Hydrothermal Sediment.</title>
        <authorList>
            <person name="Zhou Z."/>
            <person name="Liu Y."/>
            <person name="Xu W."/>
            <person name="Pan J."/>
            <person name="Luo Z.H."/>
            <person name="Li M."/>
        </authorList>
    </citation>
    <scope>NUCLEOTIDE SEQUENCE [LARGE SCALE GENOMIC DNA]</scope>
    <source>
        <strain evidence="3">SpSt-299</strain>
    </source>
</reference>
<gene>
    <name evidence="3" type="ORF">ENQ31_04730</name>
</gene>
<dbReference type="InterPro" id="IPR008258">
    <property type="entry name" value="Transglycosylase_SLT_dom_1"/>
</dbReference>
<dbReference type="EMBL" id="DSMR01000347">
    <property type="protein sequence ID" value="HET47447.1"/>
    <property type="molecule type" value="Genomic_DNA"/>
</dbReference>
<dbReference type="SUPFAM" id="SSF48452">
    <property type="entry name" value="TPR-like"/>
    <property type="match status" value="1"/>
</dbReference>
<comment type="caution">
    <text evidence="3">The sequence shown here is derived from an EMBL/GenBank/DDBJ whole genome shotgun (WGS) entry which is preliminary data.</text>
</comment>
<dbReference type="SUPFAM" id="SSF53955">
    <property type="entry name" value="Lysozyme-like"/>
    <property type="match status" value="1"/>
</dbReference>
<evidence type="ECO:0000313" key="3">
    <source>
        <dbReference type="EMBL" id="HET47447.1"/>
    </source>
</evidence>
<evidence type="ECO:0000259" key="2">
    <source>
        <dbReference type="Pfam" id="PF01464"/>
    </source>
</evidence>
<feature type="domain" description="Transglycosylase SLT" evidence="2">
    <location>
        <begin position="357"/>
        <end position="446"/>
    </location>
</feature>
<comment type="similarity">
    <text evidence="1">Belongs to the transglycosylase Slt family.</text>
</comment>
<dbReference type="Pfam" id="PF01464">
    <property type="entry name" value="SLT"/>
    <property type="match status" value="1"/>
</dbReference>
<proteinExistence type="inferred from homology"/>
<dbReference type="PANTHER" id="PTHR37423">
    <property type="entry name" value="SOLUBLE LYTIC MUREIN TRANSGLYCOSYLASE-RELATED"/>
    <property type="match status" value="1"/>
</dbReference>
<dbReference type="Gene3D" id="1.10.530.10">
    <property type="match status" value="1"/>
</dbReference>